<keyword evidence="1" id="KW-0479">Metal-binding</keyword>
<accession>A0A9Q0IKG7</accession>
<keyword evidence="3 5" id="KW-0863">Zinc-finger</keyword>
<evidence type="ECO:0000313" key="9">
    <source>
        <dbReference type="Proteomes" id="UP001148018"/>
    </source>
</evidence>
<dbReference type="GO" id="GO:0000978">
    <property type="term" value="F:RNA polymerase II cis-regulatory region sequence-specific DNA binding"/>
    <property type="evidence" value="ECO:0007669"/>
    <property type="project" value="TreeGrafter"/>
</dbReference>
<feature type="compositionally biased region" description="Basic and acidic residues" evidence="6">
    <location>
        <begin position="14"/>
        <end position="27"/>
    </location>
</feature>
<dbReference type="SUPFAM" id="SSF57667">
    <property type="entry name" value="beta-beta-alpha zinc fingers"/>
    <property type="match status" value="2"/>
</dbReference>
<feature type="compositionally biased region" description="Polar residues" evidence="6">
    <location>
        <begin position="69"/>
        <end position="82"/>
    </location>
</feature>
<evidence type="ECO:0000256" key="2">
    <source>
        <dbReference type="ARBA" id="ARBA00022737"/>
    </source>
</evidence>
<dbReference type="PANTHER" id="PTHR23226">
    <property type="entry name" value="ZINC FINGER AND SCAN DOMAIN-CONTAINING"/>
    <property type="match status" value="1"/>
</dbReference>
<dbReference type="PROSITE" id="PS50157">
    <property type="entry name" value="ZINC_FINGER_C2H2_2"/>
    <property type="match status" value="4"/>
</dbReference>
<dbReference type="PANTHER" id="PTHR23226:SF419">
    <property type="entry name" value="FI21258P1-RELATED"/>
    <property type="match status" value="1"/>
</dbReference>
<dbReference type="Proteomes" id="UP001148018">
    <property type="component" value="Unassembled WGS sequence"/>
</dbReference>
<dbReference type="PROSITE" id="PS00028">
    <property type="entry name" value="ZINC_FINGER_C2H2_1"/>
    <property type="match status" value="3"/>
</dbReference>
<dbReference type="EMBL" id="JANIIK010000047">
    <property type="protein sequence ID" value="KAJ3601285.1"/>
    <property type="molecule type" value="Genomic_DNA"/>
</dbReference>
<feature type="domain" description="C2H2-type" evidence="7">
    <location>
        <begin position="130"/>
        <end position="157"/>
    </location>
</feature>
<evidence type="ECO:0000256" key="3">
    <source>
        <dbReference type="ARBA" id="ARBA00022771"/>
    </source>
</evidence>
<keyword evidence="4" id="KW-0862">Zinc</keyword>
<dbReference type="Pfam" id="PF00096">
    <property type="entry name" value="zf-C2H2"/>
    <property type="match status" value="4"/>
</dbReference>
<feature type="region of interest" description="Disordered" evidence="6">
    <location>
        <begin position="1"/>
        <end position="95"/>
    </location>
</feature>
<evidence type="ECO:0000256" key="6">
    <source>
        <dbReference type="SAM" id="MobiDB-lite"/>
    </source>
</evidence>
<dbReference type="InterPro" id="IPR013087">
    <property type="entry name" value="Znf_C2H2_type"/>
</dbReference>
<dbReference type="SMART" id="SM00355">
    <property type="entry name" value="ZnF_C2H2"/>
    <property type="match status" value="4"/>
</dbReference>
<dbReference type="GO" id="GO:0008270">
    <property type="term" value="F:zinc ion binding"/>
    <property type="evidence" value="ECO:0007669"/>
    <property type="project" value="UniProtKB-KW"/>
</dbReference>
<organism evidence="8 9">
    <name type="scientific">Muraenolepis orangiensis</name>
    <name type="common">Patagonian moray cod</name>
    <dbReference type="NCBI Taxonomy" id="630683"/>
    <lineage>
        <taxon>Eukaryota</taxon>
        <taxon>Metazoa</taxon>
        <taxon>Chordata</taxon>
        <taxon>Craniata</taxon>
        <taxon>Vertebrata</taxon>
        <taxon>Euteleostomi</taxon>
        <taxon>Actinopterygii</taxon>
        <taxon>Neopterygii</taxon>
        <taxon>Teleostei</taxon>
        <taxon>Neoteleostei</taxon>
        <taxon>Acanthomorphata</taxon>
        <taxon>Zeiogadaria</taxon>
        <taxon>Gadariae</taxon>
        <taxon>Gadiformes</taxon>
        <taxon>Muraenolepidoidei</taxon>
        <taxon>Muraenolepididae</taxon>
        <taxon>Muraenolepis</taxon>
    </lineage>
</organism>
<evidence type="ECO:0000259" key="7">
    <source>
        <dbReference type="PROSITE" id="PS50157"/>
    </source>
</evidence>
<feature type="domain" description="C2H2-type" evidence="7">
    <location>
        <begin position="214"/>
        <end position="241"/>
    </location>
</feature>
<dbReference type="GO" id="GO:0000981">
    <property type="term" value="F:DNA-binding transcription factor activity, RNA polymerase II-specific"/>
    <property type="evidence" value="ECO:0007669"/>
    <property type="project" value="TreeGrafter"/>
</dbReference>
<gene>
    <name evidence="8" type="ORF">NHX12_032257</name>
</gene>
<evidence type="ECO:0000256" key="5">
    <source>
        <dbReference type="PROSITE-ProRule" id="PRU00042"/>
    </source>
</evidence>
<name>A0A9Q0IKG7_9TELE</name>
<dbReference type="FunFam" id="3.30.160.60:FF:000176">
    <property type="entry name" value="zinc finger protein 70"/>
    <property type="match status" value="1"/>
</dbReference>
<keyword evidence="2" id="KW-0677">Repeat</keyword>
<evidence type="ECO:0000256" key="4">
    <source>
        <dbReference type="ARBA" id="ARBA00022833"/>
    </source>
</evidence>
<dbReference type="AlphaFoldDB" id="A0A9Q0IKG7"/>
<reference evidence="8" key="1">
    <citation type="submission" date="2022-07" db="EMBL/GenBank/DDBJ databases">
        <title>Chromosome-level genome of Muraenolepis orangiensis.</title>
        <authorList>
            <person name="Kim J."/>
        </authorList>
    </citation>
    <scope>NUCLEOTIDE SEQUENCE</scope>
    <source>
        <strain evidence="8">KU_S4_2022</strain>
        <tissue evidence="8">Muscle</tissue>
    </source>
</reference>
<evidence type="ECO:0000256" key="1">
    <source>
        <dbReference type="ARBA" id="ARBA00022723"/>
    </source>
</evidence>
<dbReference type="FunFam" id="3.30.160.60:FF:000345">
    <property type="entry name" value="Zinc finger protein Gfi-1"/>
    <property type="match status" value="1"/>
</dbReference>
<protein>
    <recommendedName>
        <fullName evidence="7">C2H2-type domain-containing protein</fullName>
    </recommendedName>
</protein>
<proteinExistence type="predicted"/>
<feature type="domain" description="C2H2-type" evidence="7">
    <location>
        <begin position="186"/>
        <end position="213"/>
    </location>
</feature>
<sequence length="261" mass="29045">MPRSFLVKPIGRRAMRDSRDRANDNGHARVGSSEHQCPRGKLRVRVSHGDERRAPRSPAPGDPVAEVGASTSLRTPMETTKPTGPDRTPSALYWPEGPVRRSKRERELETLVLVLLDHAAHSAALTPRVSDCVLCETVFKRSSTLSTHQLIHSDTRPYACAYCGKSFHQKSDMKKHTFIHTGEKPHVCKVCGQAFSQSSNLITHCRKHSSPRPFSCSRCHRSFDRRPALQRHMEEPCGPGSCAVQRRPAVGACSEGQGWLK</sequence>
<dbReference type="OrthoDB" id="6155966at2759"/>
<feature type="domain" description="C2H2-type" evidence="7">
    <location>
        <begin position="158"/>
        <end position="185"/>
    </location>
</feature>
<keyword evidence="9" id="KW-1185">Reference proteome</keyword>
<dbReference type="InterPro" id="IPR036236">
    <property type="entry name" value="Znf_C2H2_sf"/>
</dbReference>
<dbReference type="Gene3D" id="3.30.160.60">
    <property type="entry name" value="Classic Zinc Finger"/>
    <property type="match status" value="4"/>
</dbReference>
<evidence type="ECO:0000313" key="8">
    <source>
        <dbReference type="EMBL" id="KAJ3601285.1"/>
    </source>
</evidence>
<comment type="caution">
    <text evidence="8">The sequence shown here is derived from an EMBL/GenBank/DDBJ whole genome shotgun (WGS) entry which is preliminary data.</text>
</comment>